<dbReference type="Pfam" id="PF08030">
    <property type="entry name" value="NAD_binding_6"/>
    <property type="match status" value="1"/>
</dbReference>
<dbReference type="GO" id="GO:0016175">
    <property type="term" value="F:superoxide-generating NAD(P)H oxidase activity"/>
    <property type="evidence" value="ECO:0007669"/>
    <property type="project" value="TreeGrafter"/>
</dbReference>
<feature type="transmembrane region" description="Helical" evidence="9">
    <location>
        <begin position="127"/>
        <end position="144"/>
    </location>
</feature>
<feature type="region of interest" description="Disordered" evidence="8">
    <location>
        <begin position="365"/>
        <end position="410"/>
    </location>
</feature>
<feature type="domain" description="Ferric oxidoreductase" evidence="10">
    <location>
        <begin position="128"/>
        <end position="245"/>
    </location>
</feature>
<dbReference type="Proteomes" id="UP000646827">
    <property type="component" value="Unassembled WGS sequence"/>
</dbReference>
<evidence type="ECO:0000256" key="6">
    <source>
        <dbReference type="ARBA" id="ARBA00023065"/>
    </source>
</evidence>
<evidence type="ECO:0000256" key="1">
    <source>
        <dbReference type="ARBA" id="ARBA00004141"/>
    </source>
</evidence>
<dbReference type="InterPro" id="IPR013121">
    <property type="entry name" value="Fe_red_NAD-bd_6"/>
</dbReference>
<dbReference type="PANTHER" id="PTHR11972">
    <property type="entry name" value="NADPH OXIDASE"/>
    <property type="match status" value="1"/>
</dbReference>
<dbReference type="Pfam" id="PF08022">
    <property type="entry name" value="FAD_binding_8"/>
    <property type="match status" value="1"/>
</dbReference>
<evidence type="ECO:0000256" key="8">
    <source>
        <dbReference type="SAM" id="MobiDB-lite"/>
    </source>
</evidence>
<comment type="subcellular location">
    <subcellularLocation>
        <location evidence="1">Membrane</location>
        <topology evidence="1">Multi-pass membrane protein</topology>
    </subcellularLocation>
</comment>
<feature type="transmembrane region" description="Helical" evidence="9">
    <location>
        <begin position="20"/>
        <end position="39"/>
    </location>
</feature>
<feature type="transmembrane region" description="Helical" evidence="9">
    <location>
        <begin position="230"/>
        <end position="248"/>
    </location>
</feature>
<dbReference type="CDD" id="cd06186">
    <property type="entry name" value="NOX_Duox_like_FAD_NADP"/>
    <property type="match status" value="1"/>
</dbReference>
<evidence type="ECO:0000256" key="9">
    <source>
        <dbReference type="SAM" id="Phobius"/>
    </source>
</evidence>
<accession>A0A8H7VCE6</accession>
<keyword evidence="6" id="KW-0406">Ion transport</keyword>
<sequence>MKEFNSSKDFHKVGYTYAFFWWGLFTLYCLAHQIDRVLIYRTRRLRSQGKVMPEPFSILGCFGRIFNSFEHVIQIPFVTTWMPIKHIIGVTFFVIINVIWICLAPFHLSANKTWANVMTIGLMDRRAAYVGMVNWSFVFILGSRNTVVTRMSGLSFEGLIPFHRWLARIGFIEYIPHFVWRIMRGYQKDYVAKDALFRDIEQGTGTIAMIGFLLLFVTSFEWIRRNYFEIFYYSHIVGIIIATIAACWHETGCFYYFIPAVLLWAFDRIWRTYQSWWSNYHHTKLLKAESFDNNQGAQGQGITQVLFEYGRLQHYHPGQYVFVTLVNKTKKAFWNYANWHPMTISEVFQPSTTTLDKTRKELNEKIATSSSNKKTNGDKQVQEKQAIDQESTGSSSSTSDNIKNRRYRQQSDIPSASLHIKALGSYTHDLLQAGIEHNELDLRVDGPYGPRLEYQDYKTMACFAAGIGITPALTLVKDCIERRAAGVDTVITDQVHLVWAIRTLDELTPFTDLIIYWTEQCSNATNPIQLYLDIYVTRQNNSNNNNEQGQKHWIETLNNCNVTFNSRPNIENCMNRIEEVTSDNKSVWVHTCGSDDFMRIIMNQAIKHHWNVHHETFEF</sequence>
<dbReference type="InterPro" id="IPR013130">
    <property type="entry name" value="Fe3_Rdtase_TM_dom"/>
</dbReference>
<evidence type="ECO:0000259" key="11">
    <source>
        <dbReference type="Pfam" id="PF08022"/>
    </source>
</evidence>
<evidence type="ECO:0000313" key="14">
    <source>
        <dbReference type="Proteomes" id="UP000646827"/>
    </source>
</evidence>
<feature type="transmembrane region" description="Helical" evidence="9">
    <location>
        <begin position="203"/>
        <end position="223"/>
    </location>
</feature>
<evidence type="ECO:0000259" key="10">
    <source>
        <dbReference type="Pfam" id="PF01794"/>
    </source>
</evidence>
<dbReference type="Pfam" id="PF01794">
    <property type="entry name" value="Ferric_reduct"/>
    <property type="match status" value="1"/>
</dbReference>
<evidence type="ECO:0000256" key="5">
    <source>
        <dbReference type="ARBA" id="ARBA00023002"/>
    </source>
</evidence>
<keyword evidence="7 9" id="KW-0472">Membrane</keyword>
<evidence type="ECO:0000259" key="12">
    <source>
        <dbReference type="Pfam" id="PF08030"/>
    </source>
</evidence>
<feature type="domain" description="Ferric reductase NAD binding" evidence="12">
    <location>
        <begin position="457"/>
        <end position="604"/>
    </location>
</feature>
<evidence type="ECO:0000313" key="13">
    <source>
        <dbReference type="EMBL" id="KAG2218001.1"/>
    </source>
</evidence>
<evidence type="ECO:0000256" key="2">
    <source>
        <dbReference type="ARBA" id="ARBA00022692"/>
    </source>
</evidence>
<feature type="compositionally biased region" description="Basic and acidic residues" evidence="8">
    <location>
        <begin position="375"/>
        <end position="387"/>
    </location>
</feature>
<dbReference type="SFLD" id="SFLDG01168">
    <property type="entry name" value="Ferric_reductase_subgroup_(FRE"/>
    <property type="match status" value="1"/>
</dbReference>
<dbReference type="PANTHER" id="PTHR11972:SF69">
    <property type="entry name" value="FERRIC REDUCTION OXIDASE 6-RELATED"/>
    <property type="match status" value="1"/>
</dbReference>
<dbReference type="SUPFAM" id="SSF52343">
    <property type="entry name" value="Ferredoxin reductase-like, C-terminal NADP-linked domain"/>
    <property type="match status" value="1"/>
</dbReference>
<evidence type="ECO:0000256" key="3">
    <source>
        <dbReference type="ARBA" id="ARBA00022982"/>
    </source>
</evidence>
<dbReference type="SFLD" id="SFLDS00052">
    <property type="entry name" value="Ferric_Reductase_Domain"/>
    <property type="match status" value="1"/>
</dbReference>
<organism evidence="13 14">
    <name type="scientific">Circinella minor</name>
    <dbReference type="NCBI Taxonomy" id="1195481"/>
    <lineage>
        <taxon>Eukaryota</taxon>
        <taxon>Fungi</taxon>
        <taxon>Fungi incertae sedis</taxon>
        <taxon>Mucoromycota</taxon>
        <taxon>Mucoromycotina</taxon>
        <taxon>Mucoromycetes</taxon>
        <taxon>Mucorales</taxon>
        <taxon>Lichtheimiaceae</taxon>
        <taxon>Circinella</taxon>
    </lineage>
</organism>
<dbReference type="InterPro" id="IPR050369">
    <property type="entry name" value="RBOH/FRE"/>
</dbReference>
<dbReference type="GO" id="GO:0006811">
    <property type="term" value="P:monoatomic ion transport"/>
    <property type="evidence" value="ECO:0007669"/>
    <property type="project" value="UniProtKB-KW"/>
</dbReference>
<evidence type="ECO:0000256" key="4">
    <source>
        <dbReference type="ARBA" id="ARBA00022989"/>
    </source>
</evidence>
<dbReference type="OrthoDB" id="167398at2759"/>
<keyword evidence="14" id="KW-1185">Reference proteome</keyword>
<dbReference type="InterPro" id="IPR039261">
    <property type="entry name" value="FNR_nucleotide-bd"/>
</dbReference>
<protein>
    <recommendedName>
        <fullName evidence="15">FAD-binding FR-type domain-containing protein</fullName>
    </recommendedName>
</protein>
<feature type="transmembrane region" description="Helical" evidence="9">
    <location>
        <begin position="87"/>
        <end position="107"/>
    </location>
</feature>
<evidence type="ECO:0008006" key="15">
    <source>
        <dbReference type="Google" id="ProtNLM"/>
    </source>
</evidence>
<comment type="caution">
    <text evidence="13">The sequence shown here is derived from an EMBL/GenBank/DDBJ whole genome shotgun (WGS) entry which is preliminary data.</text>
</comment>
<dbReference type="AlphaFoldDB" id="A0A8H7VCE6"/>
<reference evidence="13 14" key="1">
    <citation type="submission" date="2020-12" db="EMBL/GenBank/DDBJ databases">
        <title>Metabolic potential, ecology and presence of endohyphal bacteria is reflected in genomic diversity of Mucoromycotina.</title>
        <authorList>
            <person name="Muszewska A."/>
            <person name="Okrasinska A."/>
            <person name="Steczkiewicz K."/>
            <person name="Drgas O."/>
            <person name="Orlowska M."/>
            <person name="Perlinska-Lenart U."/>
            <person name="Aleksandrzak-Piekarczyk T."/>
            <person name="Szatraj K."/>
            <person name="Zielenkiewicz U."/>
            <person name="Pilsyk S."/>
            <person name="Malc E."/>
            <person name="Mieczkowski P."/>
            <person name="Kruszewska J.S."/>
            <person name="Biernat P."/>
            <person name="Pawlowska J."/>
        </authorList>
    </citation>
    <scope>NUCLEOTIDE SEQUENCE [LARGE SCALE GENOMIC DNA]</scope>
    <source>
        <strain evidence="13 14">CBS 142.35</strain>
    </source>
</reference>
<keyword evidence="6" id="KW-0813">Transport</keyword>
<gene>
    <name evidence="13" type="ORF">INT45_001544</name>
</gene>
<evidence type="ECO:0000256" key="7">
    <source>
        <dbReference type="ARBA" id="ARBA00023136"/>
    </source>
</evidence>
<name>A0A8H7VCE6_9FUNG</name>
<keyword evidence="4 9" id="KW-1133">Transmembrane helix</keyword>
<dbReference type="EMBL" id="JAEPRB010000258">
    <property type="protein sequence ID" value="KAG2218001.1"/>
    <property type="molecule type" value="Genomic_DNA"/>
</dbReference>
<dbReference type="GO" id="GO:0005886">
    <property type="term" value="C:plasma membrane"/>
    <property type="evidence" value="ECO:0007669"/>
    <property type="project" value="TreeGrafter"/>
</dbReference>
<keyword evidence="3" id="KW-0249">Electron transport</keyword>
<keyword evidence="5" id="KW-0560">Oxidoreductase</keyword>
<keyword evidence="2 9" id="KW-0812">Transmembrane</keyword>
<feature type="domain" description="FAD-binding 8" evidence="11">
    <location>
        <begin position="313"/>
        <end position="450"/>
    </location>
</feature>
<dbReference type="Gene3D" id="3.40.50.80">
    <property type="entry name" value="Nucleotide-binding domain of ferredoxin-NADP reductase (FNR) module"/>
    <property type="match status" value="1"/>
</dbReference>
<proteinExistence type="predicted"/>
<dbReference type="InterPro" id="IPR013112">
    <property type="entry name" value="FAD-bd_8"/>
</dbReference>